<comment type="caution">
    <text evidence="4">The sequence shown here is derived from an EMBL/GenBank/DDBJ whole genome shotgun (WGS) entry which is preliminary data.</text>
</comment>
<feature type="compositionally biased region" description="Low complexity" evidence="2">
    <location>
        <begin position="66"/>
        <end position="78"/>
    </location>
</feature>
<dbReference type="GO" id="GO:0008270">
    <property type="term" value="F:zinc ion binding"/>
    <property type="evidence" value="ECO:0007669"/>
    <property type="project" value="UniProtKB-KW"/>
</dbReference>
<evidence type="ECO:0000256" key="2">
    <source>
        <dbReference type="SAM" id="MobiDB-lite"/>
    </source>
</evidence>
<dbReference type="AlphaFoldDB" id="D3BG41"/>
<feature type="domain" description="B box-type" evidence="3">
    <location>
        <begin position="7"/>
        <end position="50"/>
    </location>
</feature>
<dbReference type="Proteomes" id="UP000001396">
    <property type="component" value="Unassembled WGS sequence"/>
</dbReference>
<accession>D3BG41</accession>
<dbReference type="InParanoid" id="D3BG41"/>
<organism evidence="4 5">
    <name type="scientific">Heterostelium pallidum (strain ATCC 26659 / Pp 5 / PN500)</name>
    <name type="common">Cellular slime mold</name>
    <name type="synonym">Polysphondylium pallidum</name>
    <dbReference type="NCBI Taxonomy" id="670386"/>
    <lineage>
        <taxon>Eukaryota</taxon>
        <taxon>Amoebozoa</taxon>
        <taxon>Evosea</taxon>
        <taxon>Eumycetozoa</taxon>
        <taxon>Dictyostelia</taxon>
        <taxon>Acytosteliales</taxon>
        <taxon>Acytosteliaceae</taxon>
        <taxon>Heterostelium</taxon>
    </lineage>
</organism>
<dbReference type="Pfam" id="PF00643">
    <property type="entry name" value="zf-B_box"/>
    <property type="match status" value="1"/>
</dbReference>
<keyword evidence="5" id="KW-1185">Reference proteome</keyword>
<feature type="region of interest" description="Disordered" evidence="2">
    <location>
        <begin position="66"/>
        <end position="100"/>
    </location>
</feature>
<reference evidence="4 5" key="1">
    <citation type="journal article" date="2011" name="Genome Res.">
        <title>Phylogeny-wide analysis of social amoeba genomes highlights ancient origins for complex intercellular communication.</title>
        <authorList>
            <person name="Heidel A.J."/>
            <person name="Lawal H.M."/>
            <person name="Felder M."/>
            <person name="Schilde C."/>
            <person name="Helps N.R."/>
            <person name="Tunggal B."/>
            <person name="Rivero F."/>
            <person name="John U."/>
            <person name="Schleicher M."/>
            <person name="Eichinger L."/>
            <person name="Platzer M."/>
            <person name="Noegel A.A."/>
            <person name="Schaap P."/>
            <person name="Gloeckner G."/>
        </authorList>
    </citation>
    <scope>NUCLEOTIDE SEQUENCE [LARGE SCALE GENOMIC DNA]</scope>
    <source>
        <strain evidence="5">ATCC 26659 / Pp 5 / PN500</strain>
    </source>
</reference>
<dbReference type="Gene3D" id="3.30.160.60">
    <property type="entry name" value="Classic Zinc Finger"/>
    <property type="match status" value="1"/>
</dbReference>
<dbReference type="GeneID" id="31362973"/>
<keyword evidence="1" id="KW-0862">Zinc</keyword>
<dbReference type="InterPro" id="IPR000315">
    <property type="entry name" value="Znf_B-box"/>
</dbReference>
<evidence type="ECO:0000313" key="4">
    <source>
        <dbReference type="EMBL" id="EFA79633.1"/>
    </source>
</evidence>
<protein>
    <recommendedName>
        <fullName evidence="3">B box-type domain-containing protein</fullName>
    </recommendedName>
</protein>
<keyword evidence="1" id="KW-0479">Metal-binding</keyword>
<evidence type="ECO:0000313" key="5">
    <source>
        <dbReference type="Proteomes" id="UP000001396"/>
    </source>
</evidence>
<evidence type="ECO:0000259" key="3">
    <source>
        <dbReference type="PROSITE" id="PS50119"/>
    </source>
</evidence>
<dbReference type="EMBL" id="ADBJ01000033">
    <property type="protein sequence ID" value="EFA79633.1"/>
    <property type="molecule type" value="Genomic_DNA"/>
</dbReference>
<name>D3BG41_HETP5</name>
<dbReference type="SUPFAM" id="SSF57845">
    <property type="entry name" value="B-box zinc-binding domain"/>
    <property type="match status" value="1"/>
</dbReference>
<evidence type="ECO:0000256" key="1">
    <source>
        <dbReference type="PROSITE-ProRule" id="PRU00024"/>
    </source>
</evidence>
<dbReference type="RefSeq" id="XP_020431754.1">
    <property type="nucleotide sequence ID" value="XM_020578327.1"/>
</dbReference>
<gene>
    <name evidence="4" type="ORF">PPL_07492</name>
</gene>
<proteinExistence type="predicted"/>
<keyword evidence="1" id="KW-0863">Zinc-finger</keyword>
<dbReference type="PROSITE" id="PS50119">
    <property type="entry name" value="ZF_BBOX"/>
    <property type="match status" value="1"/>
</dbReference>
<sequence length="100" mass="11527">MDSKVNINDFKCSDHKRVLELICHECNKLLCSRCSANHNKDVEHSNYLEHIDDIRLELNQVLKEINNSNNNDNGDNNNEMSACTDVPTKDSFDSTYKPKK</sequence>